<organism evidence="1 2">
    <name type="scientific">Smallanthus sonchifolius</name>
    <dbReference type="NCBI Taxonomy" id="185202"/>
    <lineage>
        <taxon>Eukaryota</taxon>
        <taxon>Viridiplantae</taxon>
        <taxon>Streptophyta</taxon>
        <taxon>Embryophyta</taxon>
        <taxon>Tracheophyta</taxon>
        <taxon>Spermatophyta</taxon>
        <taxon>Magnoliopsida</taxon>
        <taxon>eudicotyledons</taxon>
        <taxon>Gunneridae</taxon>
        <taxon>Pentapetalae</taxon>
        <taxon>asterids</taxon>
        <taxon>campanulids</taxon>
        <taxon>Asterales</taxon>
        <taxon>Asteraceae</taxon>
        <taxon>Asteroideae</taxon>
        <taxon>Heliantheae alliance</taxon>
        <taxon>Millerieae</taxon>
        <taxon>Smallanthus</taxon>
    </lineage>
</organism>
<reference evidence="2" key="1">
    <citation type="journal article" date="2022" name="Mol. Ecol. Resour.">
        <title>The genomes of chicory, endive, great burdock and yacon provide insights into Asteraceae palaeo-polyploidization history and plant inulin production.</title>
        <authorList>
            <person name="Fan W."/>
            <person name="Wang S."/>
            <person name="Wang H."/>
            <person name="Wang A."/>
            <person name="Jiang F."/>
            <person name="Liu H."/>
            <person name="Zhao H."/>
            <person name="Xu D."/>
            <person name="Zhang Y."/>
        </authorList>
    </citation>
    <scope>NUCLEOTIDE SEQUENCE [LARGE SCALE GENOMIC DNA]</scope>
    <source>
        <strain evidence="2">cv. Yunnan</strain>
    </source>
</reference>
<comment type="caution">
    <text evidence="1">The sequence shown here is derived from an EMBL/GenBank/DDBJ whole genome shotgun (WGS) entry which is preliminary data.</text>
</comment>
<keyword evidence="2" id="KW-1185">Reference proteome</keyword>
<evidence type="ECO:0000313" key="2">
    <source>
        <dbReference type="Proteomes" id="UP001056120"/>
    </source>
</evidence>
<evidence type="ECO:0000313" key="1">
    <source>
        <dbReference type="EMBL" id="KAI3818305.1"/>
    </source>
</evidence>
<proteinExistence type="predicted"/>
<accession>A0ACB9JEY4</accession>
<sequence>MRKVRDYIHVAALANAHMAALNSPVEQDPAFLVDCARNTPVTNFALTLTPIAYGIEELLPPAQQSSYVSIIFPCACYFAAAGSTLTYSLLCDALFKFMWVS</sequence>
<protein>
    <submittedName>
        <fullName evidence="1">Uncharacterized protein</fullName>
    </submittedName>
</protein>
<dbReference type="Proteomes" id="UP001056120">
    <property type="component" value="Linkage Group LG04"/>
</dbReference>
<name>A0ACB9JEY4_9ASTR</name>
<dbReference type="EMBL" id="CM042021">
    <property type="protein sequence ID" value="KAI3818305.1"/>
    <property type="molecule type" value="Genomic_DNA"/>
</dbReference>
<reference evidence="1 2" key="2">
    <citation type="journal article" date="2022" name="Mol. Ecol. Resour.">
        <title>The genomes of chicory, endive, great burdock and yacon provide insights into Asteraceae paleo-polyploidization history and plant inulin production.</title>
        <authorList>
            <person name="Fan W."/>
            <person name="Wang S."/>
            <person name="Wang H."/>
            <person name="Wang A."/>
            <person name="Jiang F."/>
            <person name="Liu H."/>
            <person name="Zhao H."/>
            <person name="Xu D."/>
            <person name="Zhang Y."/>
        </authorList>
    </citation>
    <scope>NUCLEOTIDE SEQUENCE [LARGE SCALE GENOMIC DNA]</scope>
    <source>
        <strain evidence="2">cv. Yunnan</strain>
        <tissue evidence="1">Leaves</tissue>
    </source>
</reference>
<gene>
    <name evidence="1" type="ORF">L1987_12109</name>
</gene>